<proteinExistence type="predicted"/>
<dbReference type="AlphaFoldDB" id="A0A1G2KBY4"/>
<evidence type="ECO:0000313" key="1">
    <source>
        <dbReference type="EMBL" id="OGZ95928.1"/>
    </source>
</evidence>
<dbReference type="Proteomes" id="UP000177152">
    <property type="component" value="Unassembled WGS sequence"/>
</dbReference>
<reference evidence="1 2" key="1">
    <citation type="journal article" date="2016" name="Nat. Commun.">
        <title>Thousands of microbial genomes shed light on interconnected biogeochemical processes in an aquifer system.</title>
        <authorList>
            <person name="Anantharaman K."/>
            <person name="Brown C.T."/>
            <person name="Hug L.A."/>
            <person name="Sharon I."/>
            <person name="Castelle C.J."/>
            <person name="Probst A.J."/>
            <person name="Thomas B.C."/>
            <person name="Singh A."/>
            <person name="Wilkins M.J."/>
            <person name="Karaoz U."/>
            <person name="Brodie E.L."/>
            <person name="Williams K.H."/>
            <person name="Hubbard S.S."/>
            <person name="Banfield J.F."/>
        </authorList>
    </citation>
    <scope>NUCLEOTIDE SEQUENCE [LARGE SCALE GENOMIC DNA]</scope>
</reference>
<name>A0A1G2KBY4_9BACT</name>
<gene>
    <name evidence="1" type="ORF">A2633_02485</name>
</gene>
<sequence>MTSTALRAASSAIERGYSRGGLLPRVRADILAGGFVGVVKISHIISRPKLPVDRAKLGGPERFTGDYMEGGELPSPLSVCIMRVSGAGRGGLPRPRLCPVAPKAHRTSGFFPQDAAATAPEETAPRCPTAEMIPHRGLGTAGAQREHLRAIQADKGYRTRVSCCTDLPAEMDLNHHFRRFLRPVSYLC</sequence>
<evidence type="ECO:0000313" key="2">
    <source>
        <dbReference type="Proteomes" id="UP000177152"/>
    </source>
</evidence>
<accession>A0A1G2KBY4</accession>
<protein>
    <submittedName>
        <fullName evidence="1">Uncharacterized protein</fullName>
    </submittedName>
</protein>
<comment type="caution">
    <text evidence="1">The sequence shown here is derived from an EMBL/GenBank/DDBJ whole genome shotgun (WGS) entry which is preliminary data.</text>
</comment>
<organism evidence="1 2">
    <name type="scientific">Candidatus Sungbacteria bacterium RIFCSPHIGHO2_01_FULL_47_32</name>
    <dbReference type="NCBI Taxonomy" id="1802264"/>
    <lineage>
        <taxon>Bacteria</taxon>
        <taxon>Candidatus Sungiibacteriota</taxon>
    </lineage>
</organism>
<dbReference type="EMBL" id="MHQC01000002">
    <property type="protein sequence ID" value="OGZ95928.1"/>
    <property type="molecule type" value="Genomic_DNA"/>
</dbReference>